<dbReference type="InterPro" id="IPR002110">
    <property type="entry name" value="Ankyrin_rpt"/>
</dbReference>
<dbReference type="Pfam" id="PF12796">
    <property type="entry name" value="Ank_2"/>
    <property type="match status" value="1"/>
</dbReference>
<dbReference type="PROSITE" id="PS50088">
    <property type="entry name" value="ANK_REPEAT"/>
    <property type="match status" value="2"/>
</dbReference>
<evidence type="ECO:0000256" key="2">
    <source>
        <dbReference type="ARBA" id="ARBA00023043"/>
    </source>
</evidence>
<proteinExistence type="predicted"/>
<gene>
    <name evidence="5" type="primary">LOC115214038</name>
</gene>
<evidence type="ECO:0000256" key="1">
    <source>
        <dbReference type="ARBA" id="ARBA00022737"/>
    </source>
</evidence>
<evidence type="ECO:0000256" key="3">
    <source>
        <dbReference type="PROSITE-ProRule" id="PRU00023"/>
    </source>
</evidence>
<dbReference type="KEGG" id="osn:115214038"/>
<dbReference type="PRINTS" id="PR01415">
    <property type="entry name" value="ANKYRIN"/>
</dbReference>
<dbReference type="SUPFAM" id="SSF48403">
    <property type="entry name" value="Ankyrin repeat"/>
    <property type="match status" value="1"/>
</dbReference>
<evidence type="ECO:0000313" key="5">
    <source>
        <dbReference type="RefSeq" id="XP_029638921.1"/>
    </source>
</evidence>
<dbReference type="PROSITE" id="PS50297">
    <property type="entry name" value="ANK_REP_REGION"/>
    <property type="match status" value="1"/>
</dbReference>
<feature type="repeat" description="ANK" evidence="3">
    <location>
        <begin position="32"/>
        <end position="64"/>
    </location>
</feature>
<keyword evidence="4" id="KW-1185">Reference proteome</keyword>
<dbReference type="PANTHER" id="PTHR24171">
    <property type="entry name" value="ANKYRIN REPEAT DOMAIN-CONTAINING PROTEIN 39-RELATED"/>
    <property type="match status" value="1"/>
</dbReference>
<dbReference type="Gene3D" id="1.25.40.20">
    <property type="entry name" value="Ankyrin repeat-containing domain"/>
    <property type="match status" value="1"/>
</dbReference>
<dbReference type="SMART" id="SM00248">
    <property type="entry name" value="ANK"/>
    <property type="match status" value="3"/>
</dbReference>
<keyword evidence="1" id="KW-0677">Repeat</keyword>
<dbReference type="GO" id="GO:0085020">
    <property type="term" value="P:protein K6-linked ubiquitination"/>
    <property type="evidence" value="ECO:0007669"/>
    <property type="project" value="TreeGrafter"/>
</dbReference>
<feature type="repeat" description="ANK" evidence="3">
    <location>
        <begin position="65"/>
        <end position="97"/>
    </location>
</feature>
<dbReference type="RefSeq" id="XP_029638921.1">
    <property type="nucleotide sequence ID" value="XM_029783061.2"/>
</dbReference>
<dbReference type="PANTHER" id="PTHR24171:SF8">
    <property type="entry name" value="BRCA1-ASSOCIATED RING DOMAIN PROTEIN 1"/>
    <property type="match status" value="1"/>
</dbReference>
<protein>
    <submittedName>
        <fullName evidence="5">Myotrophin</fullName>
    </submittedName>
</protein>
<dbReference type="AlphaFoldDB" id="A0A6P7SLW3"/>
<evidence type="ECO:0000313" key="4">
    <source>
        <dbReference type="Proteomes" id="UP000515154"/>
    </source>
</evidence>
<dbReference type="InterPro" id="IPR036770">
    <property type="entry name" value="Ankyrin_rpt-contain_sf"/>
</dbReference>
<organism evidence="4 5">
    <name type="scientific">Octopus sinensis</name>
    <name type="common">East Asian common octopus</name>
    <dbReference type="NCBI Taxonomy" id="2607531"/>
    <lineage>
        <taxon>Eukaryota</taxon>
        <taxon>Metazoa</taxon>
        <taxon>Spiralia</taxon>
        <taxon>Lophotrochozoa</taxon>
        <taxon>Mollusca</taxon>
        <taxon>Cephalopoda</taxon>
        <taxon>Coleoidea</taxon>
        <taxon>Octopodiformes</taxon>
        <taxon>Octopoda</taxon>
        <taxon>Incirrata</taxon>
        <taxon>Octopodidae</taxon>
        <taxon>Octopus</taxon>
    </lineage>
</organism>
<sequence length="116" mass="12912">MTDLAWGVKNGDLNVVQEIFEKQNPDVNEEISGRCPIHYAADYGQIEIMKYLVTKGADINRLDKHGICALLAATWEGHAECVQYLISQGADKQIKAPDGRHIVECADSEEIKTLLK</sequence>
<reference evidence="5" key="1">
    <citation type="submission" date="2025-08" db="UniProtKB">
        <authorList>
            <consortium name="RefSeq"/>
        </authorList>
    </citation>
    <scope>IDENTIFICATION</scope>
</reference>
<dbReference type="GO" id="GO:0070531">
    <property type="term" value="C:BRCA1-A complex"/>
    <property type="evidence" value="ECO:0007669"/>
    <property type="project" value="TreeGrafter"/>
</dbReference>
<dbReference type="GO" id="GO:0031436">
    <property type="term" value="C:BRCA1-BARD1 complex"/>
    <property type="evidence" value="ECO:0007669"/>
    <property type="project" value="TreeGrafter"/>
</dbReference>
<accession>A0A6P7SLW3</accession>
<keyword evidence="2 3" id="KW-0040">ANK repeat</keyword>
<name>A0A6P7SLW3_9MOLL</name>
<dbReference type="Proteomes" id="UP000515154">
    <property type="component" value="Linkage group LG7"/>
</dbReference>
<dbReference type="GO" id="GO:0004842">
    <property type="term" value="F:ubiquitin-protein transferase activity"/>
    <property type="evidence" value="ECO:0007669"/>
    <property type="project" value="TreeGrafter"/>
</dbReference>